<comment type="caution">
    <text evidence="1">The sequence shown here is derived from an EMBL/GenBank/DDBJ whole genome shotgun (WGS) entry which is preliminary data.</text>
</comment>
<proteinExistence type="predicted"/>
<protein>
    <submittedName>
        <fullName evidence="1">Uncharacterized protein</fullName>
    </submittedName>
</protein>
<evidence type="ECO:0000313" key="1">
    <source>
        <dbReference type="EMBL" id="MCF3945260.1"/>
    </source>
</evidence>
<keyword evidence="2" id="KW-1185">Reference proteome</keyword>
<organism evidence="1 2">
    <name type="scientific">Acidiphilium iwatense</name>
    <dbReference type="NCBI Taxonomy" id="768198"/>
    <lineage>
        <taxon>Bacteria</taxon>
        <taxon>Pseudomonadati</taxon>
        <taxon>Pseudomonadota</taxon>
        <taxon>Alphaproteobacteria</taxon>
        <taxon>Acetobacterales</taxon>
        <taxon>Acidocellaceae</taxon>
        <taxon>Acidiphilium</taxon>
    </lineage>
</organism>
<dbReference type="EMBL" id="JAKGBZ010000001">
    <property type="protein sequence ID" value="MCF3945260.1"/>
    <property type="molecule type" value="Genomic_DNA"/>
</dbReference>
<gene>
    <name evidence="1" type="ORF">L2A60_00990</name>
</gene>
<dbReference type="Proteomes" id="UP001521209">
    <property type="component" value="Unassembled WGS sequence"/>
</dbReference>
<accession>A0ABS9DSU9</accession>
<evidence type="ECO:0000313" key="2">
    <source>
        <dbReference type="Proteomes" id="UP001521209"/>
    </source>
</evidence>
<sequence>MQTNAVARCLKVLSIPGCRADTSGLARMDGFALLAMTIEARDAGVIVRR</sequence>
<name>A0ABS9DSU9_9PROT</name>
<dbReference type="RefSeq" id="WP_235702497.1">
    <property type="nucleotide sequence ID" value="NZ_JAKGBZ010000001.1"/>
</dbReference>
<reference evidence="1 2" key="1">
    <citation type="submission" date="2022-01" db="EMBL/GenBank/DDBJ databases">
        <authorList>
            <person name="Won M."/>
            <person name="Kim S.-J."/>
            <person name="Kwon S.-W."/>
        </authorList>
    </citation>
    <scope>NUCLEOTIDE SEQUENCE [LARGE SCALE GENOMIC DNA]</scope>
    <source>
        <strain evidence="1 2">KCTC 23505</strain>
    </source>
</reference>